<keyword evidence="10" id="KW-0813">Transport</keyword>
<dbReference type="PANTHER" id="PTHR28259">
    <property type="entry name" value="FLUORIDE EXPORT PROTEIN 1-RELATED"/>
    <property type="match status" value="1"/>
</dbReference>
<comment type="subcellular location">
    <subcellularLocation>
        <location evidence="1 10">Cell membrane</location>
        <topology evidence="1 10">Multi-pass membrane protein</topology>
    </subcellularLocation>
</comment>
<feature type="transmembrane region" description="Helical" evidence="10">
    <location>
        <begin position="34"/>
        <end position="53"/>
    </location>
</feature>
<keyword evidence="2 10" id="KW-1003">Cell membrane</keyword>
<feature type="transmembrane region" description="Helical" evidence="10">
    <location>
        <begin position="65"/>
        <end position="84"/>
    </location>
</feature>
<keyword evidence="10" id="KW-0406">Ion transport</keyword>
<evidence type="ECO:0000256" key="9">
    <source>
        <dbReference type="ARBA" id="ARBA00049940"/>
    </source>
</evidence>
<dbReference type="AlphaFoldDB" id="A0A1M4YJG0"/>
<evidence type="ECO:0000313" key="12">
    <source>
        <dbReference type="Proteomes" id="UP000184127"/>
    </source>
</evidence>
<proteinExistence type="inferred from homology"/>
<accession>A0A1M4YJG0</accession>
<dbReference type="Pfam" id="PF02537">
    <property type="entry name" value="CRCB"/>
    <property type="match status" value="1"/>
</dbReference>
<protein>
    <recommendedName>
        <fullName evidence="10">Fluoride-specific ion channel FluC</fullName>
    </recommendedName>
</protein>
<dbReference type="Proteomes" id="UP000184127">
    <property type="component" value="Unassembled WGS sequence"/>
</dbReference>
<dbReference type="GO" id="GO:0062054">
    <property type="term" value="F:fluoride channel activity"/>
    <property type="evidence" value="ECO:0007669"/>
    <property type="project" value="UniProtKB-UniRule"/>
</dbReference>
<feature type="transmembrane region" description="Helical" evidence="10">
    <location>
        <begin position="96"/>
        <end position="120"/>
    </location>
</feature>
<keyword evidence="6 10" id="KW-0407">Ion channel</keyword>
<evidence type="ECO:0000256" key="10">
    <source>
        <dbReference type="HAMAP-Rule" id="MF_00454"/>
    </source>
</evidence>
<evidence type="ECO:0000256" key="7">
    <source>
        <dbReference type="ARBA" id="ARBA00035120"/>
    </source>
</evidence>
<evidence type="ECO:0000256" key="1">
    <source>
        <dbReference type="ARBA" id="ARBA00004651"/>
    </source>
</evidence>
<name>A0A1M4YJG0_9THEO</name>
<dbReference type="HAMAP" id="MF_00454">
    <property type="entry name" value="FluC"/>
    <property type="match status" value="1"/>
</dbReference>
<evidence type="ECO:0000256" key="5">
    <source>
        <dbReference type="ARBA" id="ARBA00023136"/>
    </source>
</evidence>
<comment type="function">
    <text evidence="9 10">Fluoride-specific ion channel. Important for reducing fluoride concentration in the cell, thus reducing its toxicity.</text>
</comment>
<comment type="catalytic activity">
    <reaction evidence="8">
        <text>fluoride(in) = fluoride(out)</text>
        <dbReference type="Rhea" id="RHEA:76159"/>
        <dbReference type="ChEBI" id="CHEBI:17051"/>
    </reaction>
    <physiologicalReaction direction="left-to-right" evidence="8">
        <dbReference type="Rhea" id="RHEA:76160"/>
    </physiologicalReaction>
</comment>
<evidence type="ECO:0000256" key="3">
    <source>
        <dbReference type="ARBA" id="ARBA00022692"/>
    </source>
</evidence>
<dbReference type="EMBL" id="FQUR01000013">
    <property type="protein sequence ID" value="SHF05860.1"/>
    <property type="molecule type" value="Genomic_DNA"/>
</dbReference>
<sequence>MIISILYVGIGGIFGAILRYEISRHIKENREIIIPIETFIINVLGAFLLNFLSSPKINVDLSCDVKLFLTTGFLGAFTTYSTFSHETVDLIKNKKYFHAFIYMSLTIIFGLIGGALGYYLGNYMGKLI</sequence>
<evidence type="ECO:0000256" key="6">
    <source>
        <dbReference type="ARBA" id="ARBA00023303"/>
    </source>
</evidence>
<comment type="activity regulation">
    <text evidence="10">Na(+) is not transported, but it plays an essential structural role and its presence is essential for fluoride channel function.</text>
</comment>
<evidence type="ECO:0000256" key="8">
    <source>
        <dbReference type="ARBA" id="ARBA00035585"/>
    </source>
</evidence>
<keyword evidence="10" id="KW-0915">Sodium</keyword>
<keyword evidence="3 10" id="KW-0812">Transmembrane</keyword>
<dbReference type="GO" id="GO:0140114">
    <property type="term" value="P:cellular detoxification of fluoride"/>
    <property type="evidence" value="ECO:0007669"/>
    <property type="project" value="UniProtKB-UniRule"/>
</dbReference>
<keyword evidence="10" id="KW-0479">Metal-binding</keyword>
<dbReference type="InterPro" id="IPR003691">
    <property type="entry name" value="FluC"/>
</dbReference>
<evidence type="ECO:0000256" key="2">
    <source>
        <dbReference type="ARBA" id="ARBA00022475"/>
    </source>
</evidence>
<dbReference type="GO" id="GO:0046872">
    <property type="term" value="F:metal ion binding"/>
    <property type="evidence" value="ECO:0007669"/>
    <property type="project" value="UniProtKB-KW"/>
</dbReference>
<reference evidence="12" key="1">
    <citation type="submission" date="2016-11" db="EMBL/GenBank/DDBJ databases">
        <authorList>
            <person name="Varghese N."/>
            <person name="Submissions S."/>
        </authorList>
    </citation>
    <scope>NUCLEOTIDE SEQUENCE [LARGE SCALE GENOMIC DNA]</scope>
    <source>
        <strain evidence="12">DSM 18761</strain>
    </source>
</reference>
<feature type="binding site" evidence="10">
    <location>
        <position position="78"/>
    </location>
    <ligand>
        <name>Na(+)</name>
        <dbReference type="ChEBI" id="CHEBI:29101"/>
        <note>structural</note>
    </ligand>
</feature>
<comment type="similarity">
    <text evidence="7 10">Belongs to the fluoride channel Fluc/FEX (TC 1.A.43) family.</text>
</comment>
<keyword evidence="5 10" id="KW-0472">Membrane</keyword>
<evidence type="ECO:0000256" key="4">
    <source>
        <dbReference type="ARBA" id="ARBA00022989"/>
    </source>
</evidence>
<organism evidence="11 12">
    <name type="scientific">Thermoanaerobacter uzonensis DSM 18761</name>
    <dbReference type="NCBI Taxonomy" id="1123369"/>
    <lineage>
        <taxon>Bacteria</taxon>
        <taxon>Bacillati</taxon>
        <taxon>Bacillota</taxon>
        <taxon>Clostridia</taxon>
        <taxon>Thermoanaerobacterales</taxon>
        <taxon>Thermoanaerobacteraceae</taxon>
        <taxon>Thermoanaerobacter</taxon>
    </lineage>
</organism>
<dbReference type="PANTHER" id="PTHR28259:SF1">
    <property type="entry name" value="FLUORIDE EXPORT PROTEIN 1-RELATED"/>
    <property type="match status" value="1"/>
</dbReference>
<gene>
    <name evidence="10" type="primary">fluC</name>
    <name evidence="10" type="synonym">crcB</name>
    <name evidence="11" type="ORF">SAMN02745195_01763</name>
</gene>
<feature type="binding site" evidence="10">
    <location>
        <position position="75"/>
    </location>
    <ligand>
        <name>Na(+)</name>
        <dbReference type="ChEBI" id="CHEBI:29101"/>
        <note>structural</note>
    </ligand>
</feature>
<evidence type="ECO:0000313" key="11">
    <source>
        <dbReference type="EMBL" id="SHF05860.1"/>
    </source>
</evidence>
<keyword evidence="12" id="KW-1185">Reference proteome</keyword>
<dbReference type="GO" id="GO:0005886">
    <property type="term" value="C:plasma membrane"/>
    <property type="evidence" value="ECO:0007669"/>
    <property type="project" value="UniProtKB-SubCell"/>
</dbReference>
<dbReference type="NCBIfam" id="TIGR00494">
    <property type="entry name" value="crcB"/>
    <property type="match status" value="1"/>
</dbReference>
<feature type="transmembrane region" description="Helical" evidence="10">
    <location>
        <begin position="6"/>
        <end position="22"/>
    </location>
</feature>
<keyword evidence="4 10" id="KW-1133">Transmembrane helix</keyword>